<proteinExistence type="predicted"/>
<evidence type="ECO:0000313" key="2">
    <source>
        <dbReference type="Proteomes" id="UP000270743"/>
    </source>
</evidence>
<dbReference type="OrthoDB" id="7888533at2"/>
<protein>
    <submittedName>
        <fullName evidence="1">Uncharacterized protein</fullName>
    </submittedName>
</protein>
<dbReference type="InterPro" id="IPR003961">
    <property type="entry name" value="FN3_dom"/>
</dbReference>
<dbReference type="AlphaFoldDB" id="A0A447IMT8"/>
<keyword evidence="2" id="KW-1185">Reference proteome</keyword>
<name>A0A447IMT8_9RHOB</name>
<organism evidence="1 2">
    <name type="scientific">Paracoccus haematequi</name>
    <dbReference type="NCBI Taxonomy" id="2491866"/>
    <lineage>
        <taxon>Bacteria</taxon>
        <taxon>Pseudomonadati</taxon>
        <taxon>Pseudomonadota</taxon>
        <taxon>Alphaproteobacteria</taxon>
        <taxon>Rhodobacterales</taxon>
        <taxon>Paracoccaceae</taxon>
        <taxon>Paracoccus</taxon>
    </lineage>
</organism>
<dbReference type="EMBL" id="UZWE01000030">
    <property type="protein sequence ID" value="VDS08853.1"/>
    <property type="molecule type" value="Genomic_DNA"/>
</dbReference>
<dbReference type="RefSeq" id="WP_126154510.1">
    <property type="nucleotide sequence ID" value="NZ_UZWE01000030.1"/>
</dbReference>
<dbReference type="Proteomes" id="UP000270743">
    <property type="component" value="Unassembled WGS sequence"/>
</dbReference>
<evidence type="ECO:0000313" key="1">
    <source>
        <dbReference type="EMBL" id="VDS08853.1"/>
    </source>
</evidence>
<reference evidence="1 2" key="1">
    <citation type="submission" date="2018-12" db="EMBL/GenBank/DDBJ databases">
        <authorList>
            <person name="Criscuolo A."/>
        </authorList>
    </citation>
    <scope>NUCLEOTIDE SEQUENCE [LARGE SCALE GENOMIC DNA]</scope>
    <source>
        <strain evidence="1">ACIP1116241</strain>
    </source>
</reference>
<accession>A0A447IMT8</accession>
<gene>
    <name evidence="1" type="ORF">PARHAE_02038</name>
</gene>
<sequence length="600" mass="62096">MIFAQINGVMLTAEQPGMQALRPGDPWEIEGIRDLVAAMTGTAGSPVMVDAPSLTPTTVQAGNGVEVFFGTWTGVTPTAVLRFRAAGSTGQGVDVTDQIVDGVYVTTQAGTLTLTVTAAPLAAVSVNATVSAAPAAPDAFADDQWTLQTGTKPGELVLTILALPDDKGSPINALRYRIGSGTWQTLSGTGPGQRVIDGGEAGEDVSVVIVAVNAIGESEPSDPKTAETGAPAPILQATIAPDPLVAGQPASVTFSVPIDGPPTIAQGQTAITATRVGTTNEWTFTPVAAGALIIAATAAEYASSPWTFDVQPALPTLVTRSDNTARIENVNPTTDPFDLEIVTPARYAGERTVTPSEFSDGPVAHVPLTFTGTADVGQALTGDLGLWLTLANDMSLEPVWVRRLTANSGDEFVPISGATGTTYTVGSGDQGYTIRFGGQAEDANGDRLVLSEAQAVIPAAVGWYAPTWKRNGETASRGTITGPDANGDLTIGSDGVAGGNTQGNPRVYFDVVPGDTYELETHIEWGDATRVIGRLSDMTSYNTAIHVSVFDVTKPEGATTLSRTDTFTPAGAHVAMYYIFTMGVSGTAKILSNTRVRQIA</sequence>
<dbReference type="CDD" id="cd00063">
    <property type="entry name" value="FN3"/>
    <property type="match status" value="1"/>
</dbReference>
<dbReference type="Gene3D" id="2.60.40.2700">
    <property type="match status" value="1"/>
</dbReference>